<keyword evidence="1 2" id="KW-0732">Signal</keyword>
<dbReference type="Proteomes" id="UP000270036">
    <property type="component" value="Chromosome"/>
</dbReference>
<dbReference type="Pfam" id="PF18962">
    <property type="entry name" value="Por_Secre_tail"/>
    <property type="match status" value="1"/>
</dbReference>
<evidence type="ECO:0000256" key="1">
    <source>
        <dbReference type="ARBA" id="ARBA00022729"/>
    </source>
</evidence>
<dbReference type="AlphaFoldDB" id="A0A448NQD6"/>
<evidence type="ECO:0000259" key="3">
    <source>
        <dbReference type="Pfam" id="PF18962"/>
    </source>
</evidence>
<proteinExistence type="predicted"/>
<reference evidence="4 5" key="1">
    <citation type="submission" date="2018-12" db="EMBL/GenBank/DDBJ databases">
        <authorList>
            <consortium name="Pathogen Informatics"/>
        </authorList>
    </citation>
    <scope>NUCLEOTIDE SEQUENCE [LARGE SCALE GENOMIC DNA]</scope>
    <source>
        <strain evidence="4 5">NCTC13489</strain>
    </source>
</reference>
<evidence type="ECO:0000313" key="5">
    <source>
        <dbReference type="Proteomes" id="UP000270036"/>
    </source>
</evidence>
<dbReference type="EMBL" id="LR134441">
    <property type="protein sequence ID" value="VEH98775.1"/>
    <property type="molecule type" value="Genomic_DNA"/>
</dbReference>
<dbReference type="OrthoDB" id="1465721at2"/>
<feature type="chain" id="PRO_5019318546" evidence="2">
    <location>
        <begin position="22"/>
        <end position="246"/>
    </location>
</feature>
<dbReference type="NCBIfam" id="TIGR04183">
    <property type="entry name" value="Por_Secre_tail"/>
    <property type="match status" value="1"/>
</dbReference>
<dbReference type="InterPro" id="IPR026444">
    <property type="entry name" value="Secre_tail"/>
</dbReference>
<evidence type="ECO:0000256" key="2">
    <source>
        <dbReference type="SAM" id="SignalP"/>
    </source>
</evidence>
<organism evidence="4 5">
    <name type="scientific">Kaistella antarctica</name>
    <dbReference type="NCBI Taxonomy" id="266748"/>
    <lineage>
        <taxon>Bacteria</taxon>
        <taxon>Pseudomonadati</taxon>
        <taxon>Bacteroidota</taxon>
        <taxon>Flavobacteriia</taxon>
        <taxon>Flavobacteriales</taxon>
        <taxon>Weeksellaceae</taxon>
        <taxon>Chryseobacterium group</taxon>
        <taxon>Kaistella</taxon>
    </lineage>
</organism>
<feature type="domain" description="Secretion system C-terminal sorting" evidence="3">
    <location>
        <begin position="192"/>
        <end position="244"/>
    </location>
</feature>
<name>A0A448NQD6_9FLAO</name>
<accession>A0A448NQD6</accession>
<dbReference type="KEGG" id="cant:NCTC13489_01139"/>
<dbReference type="RefSeq" id="WP_051803797.1">
    <property type="nucleotide sequence ID" value="NZ_FOIX01000003.1"/>
</dbReference>
<evidence type="ECO:0000313" key="4">
    <source>
        <dbReference type="EMBL" id="VEH98775.1"/>
    </source>
</evidence>
<protein>
    <submittedName>
        <fullName evidence="4">Por secretion system C-terminal sorting domain</fullName>
    </submittedName>
</protein>
<gene>
    <name evidence="4" type="ORF">NCTC13489_01139</name>
</gene>
<feature type="signal peptide" evidence="2">
    <location>
        <begin position="1"/>
        <end position="21"/>
    </location>
</feature>
<sequence length="246" mass="25906">MRKFYSLFAAVILAASINAQGAENFETRTPTAGTAYEAINFVGQDLTTWSLTTSKILAAGNGDAITGQSALLNKNGTISILFPNGVGNLKFQYRKAFTGATVRKIEVSVDGVLVNTTAGFGGTSGASTTIYDYSFDINKSESTTIEIKVTGAQTTLDNFSWTEAGVLAVGNVNAKNASLVKNTVVGNTLMFSAKADIQILNMNGQVVRTESVTENTSLEVSSLAKGMYVVTATVNGKAVSQKIIKK</sequence>